<dbReference type="KEGG" id="cpho:CPHO_08730"/>
<feature type="transmembrane region" description="Helical" evidence="1">
    <location>
        <begin position="165"/>
        <end position="183"/>
    </location>
</feature>
<feature type="transmembrane region" description="Helical" evidence="1">
    <location>
        <begin position="89"/>
        <end position="109"/>
    </location>
</feature>
<dbReference type="OrthoDB" id="5197868at2"/>
<accession>A0A1L7D478</accession>
<feature type="transmembrane region" description="Helical" evidence="1">
    <location>
        <begin position="195"/>
        <end position="214"/>
    </location>
</feature>
<dbReference type="AlphaFoldDB" id="A0A1L7D478"/>
<name>A0A1L7D478_9CORY</name>
<keyword evidence="1" id="KW-0472">Membrane</keyword>
<sequence length="232" mass="24791">MLSHDLVQAAISARLDGESYEIADDVIDTHVVNCPECAAFQDRAAKLSRTLLSESRHDGMAPPRDLSESILAGVEPQWRATAGARRGHLAIARVGLAVVGLCFVAWAVTQVNASSQLLMWSADGRTLSPEAQPELAAFTLEGAALRFGVAFGLFFAAWRPSFAPGMLPVVTTMLMFLAGATMRDIALGTVSLPQIYTLLGLGGAVALLAWTWAVDKGYVLRALWRQLAADPV</sequence>
<evidence type="ECO:0000256" key="1">
    <source>
        <dbReference type="SAM" id="Phobius"/>
    </source>
</evidence>
<dbReference type="STRING" id="161895.CPHO_08730"/>
<keyword evidence="1" id="KW-1133">Transmembrane helix</keyword>
<evidence type="ECO:0000313" key="3">
    <source>
        <dbReference type="Proteomes" id="UP000185491"/>
    </source>
</evidence>
<reference evidence="2 3" key="1">
    <citation type="submission" date="2014-08" db="EMBL/GenBank/DDBJ databases">
        <title>Complete genome sequence of Corynebacterium phocae M408/89/1(T)(=DSM 44612(T)), isolated from the common seal (Phoca vitulina).</title>
        <authorList>
            <person name="Ruckert C."/>
            <person name="Albersmeier A."/>
            <person name="Winkler A."/>
            <person name="Kalinowski J."/>
        </authorList>
    </citation>
    <scope>NUCLEOTIDE SEQUENCE [LARGE SCALE GENOMIC DNA]</scope>
    <source>
        <strain evidence="2 3">M408/89/1</strain>
    </source>
</reference>
<keyword evidence="1" id="KW-0812">Transmembrane</keyword>
<evidence type="ECO:0008006" key="4">
    <source>
        <dbReference type="Google" id="ProtNLM"/>
    </source>
</evidence>
<keyword evidence="3" id="KW-1185">Reference proteome</keyword>
<dbReference type="Proteomes" id="UP000185491">
    <property type="component" value="Chromosome"/>
</dbReference>
<feature type="transmembrane region" description="Helical" evidence="1">
    <location>
        <begin position="135"/>
        <end position="158"/>
    </location>
</feature>
<dbReference type="EMBL" id="CP009249">
    <property type="protein sequence ID" value="APT92959.1"/>
    <property type="molecule type" value="Genomic_DNA"/>
</dbReference>
<gene>
    <name evidence="2" type="ORF">CPHO_08730</name>
</gene>
<organism evidence="2 3">
    <name type="scientific">Corynebacterium phocae</name>
    <dbReference type="NCBI Taxonomy" id="161895"/>
    <lineage>
        <taxon>Bacteria</taxon>
        <taxon>Bacillati</taxon>
        <taxon>Actinomycetota</taxon>
        <taxon>Actinomycetes</taxon>
        <taxon>Mycobacteriales</taxon>
        <taxon>Corynebacteriaceae</taxon>
        <taxon>Corynebacterium</taxon>
    </lineage>
</organism>
<proteinExistence type="predicted"/>
<protein>
    <recommendedName>
        <fullName evidence="4">Zinc-finger domain-containing protein</fullName>
    </recommendedName>
</protein>
<evidence type="ECO:0000313" key="2">
    <source>
        <dbReference type="EMBL" id="APT92959.1"/>
    </source>
</evidence>
<dbReference type="RefSeq" id="WP_075735008.1">
    <property type="nucleotide sequence ID" value="NZ_CP009249.1"/>
</dbReference>